<accession>A0A0H3ZXY4</accession>
<organism evidence="1">
    <name type="scientific">Vibrio tasmaniensis</name>
    <dbReference type="NCBI Taxonomy" id="212663"/>
    <lineage>
        <taxon>Bacteria</taxon>
        <taxon>Pseudomonadati</taxon>
        <taxon>Pseudomonadota</taxon>
        <taxon>Gammaproteobacteria</taxon>
        <taxon>Vibrionales</taxon>
        <taxon>Vibrionaceae</taxon>
        <taxon>Vibrio</taxon>
    </lineage>
</organism>
<protein>
    <submittedName>
        <fullName evidence="1">Uncharacterized protein</fullName>
    </submittedName>
</protein>
<name>A0A0H3ZXY4_9VIBR</name>
<dbReference type="EMBL" id="KP795575">
    <property type="protein sequence ID" value="AKN38326.1"/>
    <property type="molecule type" value="Genomic_DNA"/>
</dbReference>
<proteinExistence type="predicted"/>
<sequence length="57" mass="6175">MVAFSEFYNGKQSIKNSSVPYHEALSVAIESIDGAAIFDALRNGTELNLTQPDKGKT</sequence>
<dbReference type="AlphaFoldDB" id="A0A0H3ZXY4"/>
<reference evidence="1" key="1">
    <citation type="journal article" date="2015" name="MBio">
        <title>Eco-Evolutionary Dynamics of Episomes among Ecologically Cohesive Bacterial Populations.</title>
        <authorList>
            <person name="Xue H."/>
            <person name="Cordero O.X."/>
            <person name="Camas F.M."/>
            <person name="Trimble W."/>
            <person name="Meyer F."/>
            <person name="Guglielmini J."/>
            <person name="Rocha E.P."/>
            <person name="Polz M.F."/>
        </authorList>
    </citation>
    <scope>NUCLEOTIDE SEQUENCE</scope>
    <source>
        <strain evidence="1">1F_146</strain>
    </source>
</reference>
<evidence type="ECO:0000313" key="1">
    <source>
        <dbReference type="EMBL" id="AKN38326.1"/>
    </source>
</evidence>